<evidence type="ECO:0000256" key="7">
    <source>
        <dbReference type="SAM" id="MobiDB-lite"/>
    </source>
</evidence>
<sequence>MTSQPTRAPLVNADMSSDSEERVRRFLDHGPPMVLTGAGMSTDSGIPDYRGPDGTRRVTPMQHGEFVGSSAARQRYWARSFIGWQRFSAAAPNAGHRALAHLGTGGLIGPLVTQNVDGLHQRAGSRNVTELHGSLAEVVCLTCGTRESRERLQERVTAANPEFAERAVGSASDGSRVSSQIRPDGDIVLADEAVLDFVTPRCLVCGHDTVKPDVVFFGASVPAERVQRVYALTDAAPALLVLGSSLMVMSGLRFVKRAAARGIPIAIVTRGATRGDAYAALRLDESLSPLLVAVAGIRGLTQAAD</sequence>
<keyword evidence="10" id="KW-1185">Reference proteome</keyword>
<comment type="cofactor">
    <cofactor evidence="5">
        <name>Zn(2+)</name>
        <dbReference type="ChEBI" id="CHEBI:29105"/>
    </cofactor>
    <text evidence="5">Binds 1 zinc ion per subunit.</text>
</comment>
<dbReference type="GO" id="GO:0017136">
    <property type="term" value="F:histone deacetylase activity, NAD-dependent"/>
    <property type="evidence" value="ECO:0007669"/>
    <property type="project" value="TreeGrafter"/>
</dbReference>
<evidence type="ECO:0000256" key="6">
    <source>
        <dbReference type="PROSITE-ProRule" id="PRU00236"/>
    </source>
</evidence>
<comment type="subcellular location">
    <subcellularLocation>
        <location evidence="5">Cytoplasm</location>
    </subcellularLocation>
</comment>
<dbReference type="InterPro" id="IPR026587">
    <property type="entry name" value="Sirtuin_class_II"/>
</dbReference>
<evidence type="ECO:0000256" key="1">
    <source>
        <dbReference type="ARBA" id="ARBA00022679"/>
    </source>
</evidence>
<feature type="binding site" evidence="5">
    <location>
        <begin position="243"/>
        <end position="245"/>
    </location>
    <ligand>
        <name>NAD(+)</name>
        <dbReference type="ChEBI" id="CHEBI:57540"/>
    </ligand>
</feature>
<feature type="binding site" evidence="5 6">
    <location>
        <position position="140"/>
    </location>
    <ligand>
        <name>Zn(2+)</name>
        <dbReference type="ChEBI" id="CHEBI:29105"/>
    </ligand>
</feature>
<feature type="region of interest" description="Disordered" evidence="7">
    <location>
        <begin position="1"/>
        <end position="20"/>
    </location>
</feature>
<keyword evidence="5" id="KW-0963">Cytoplasm</keyword>
<reference evidence="9 10" key="1">
    <citation type="journal article" date="2013" name="ISME J.">
        <title>A metabolic model for members of the genus Tetrasphaera involved in enhanced biological phosphorus removal.</title>
        <authorList>
            <person name="Kristiansen R."/>
            <person name="Nguyen H.T.T."/>
            <person name="Saunders A.M."/>
            <person name="Nielsen J.L."/>
            <person name="Wimmer R."/>
            <person name="Le V.Q."/>
            <person name="McIlroy S.J."/>
            <person name="Petrovski S."/>
            <person name="Seviour R.J."/>
            <person name="Calteau A."/>
            <person name="Nielsen K.L."/>
            <person name="Nielsen P.H."/>
        </authorList>
    </citation>
    <scope>NUCLEOTIDE SEQUENCE [LARGE SCALE GENOMIC DNA]</scope>
    <source>
        <strain evidence="9 10">Ben 74</strain>
    </source>
</reference>
<dbReference type="Gene3D" id="3.30.1600.10">
    <property type="entry name" value="SIR2/SIRT2 'Small Domain"/>
    <property type="match status" value="1"/>
</dbReference>
<feature type="binding site" evidence="5 6">
    <location>
        <position position="202"/>
    </location>
    <ligand>
        <name>Zn(2+)</name>
        <dbReference type="ChEBI" id="CHEBI:29105"/>
    </ligand>
</feature>
<feature type="active site" description="Proton acceptor" evidence="5 6">
    <location>
        <position position="132"/>
    </location>
</feature>
<dbReference type="EMBL" id="CAJC01000153">
    <property type="protein sequence ID" value="CCI53638.1"/>
    <property type="molecule type" value="Genomic_DNA"/>
</dbReference>
<feature type="binding site" evidence="5 6">
    <location>
        <position position="143"/>
    </location>
    <ligand>
        <name>Zn(2+)</name>
        <dbReference type="ChEBI" id="CHEBI:29105"/>
    </ligand>
</feature>
<dbReference type="EC" id="2.3.1.286" evidence="5"/>
<dbReference type="GO" id="GO:0070403">
    <property type="term" value="F:NAD+ binding"/>
    <property type="evidence" value="ECO:0007669"/>
    <property type="project" value="UniProtKB-UniRule"/>
</dbReference>
<accession>A0A077MF15</accession>
<dbReference type="STRING" id="1193518.BN13_420092"/>
<organism evidence="9 10">
    <name type="scientific">Nostocoides jenkinsii Ben 74</name>
    <dbReference type="NCBI Taxonomy" id="1193518"/>
    <lineage>
        <taxon>Bacteria</taxon>
        <taxon>Bacillati</taxon>
        <taxon>Actinomycetota</taxon>
        <taxon>Actinomycetes</taxon>
        <taxon>Micrococcales</taxon>
        <taxon>Intrasporangiaceae</taxon>
        <taxon>Nostocoides</taxon>
    </lineage>
</organism>
<protein>
    <recommendedName>
        <fullName evidence="5">NAD-dependent protein deacetylase</fullName>
        <ecNumber evidence="5">2.3.1.286</ecNumber>
    </recommendedName>
    <alternativeName>
        <fullName evidence="5">Regulatory protein SIR2 homolog</fullName>
    </alternativeName>
</protein>
<dbReference type="Proteomes" id="UP000035720">
    <property type="component" value="Unassembled WGS sequence"/>
</dbReference>
<gene>
    <name evidence="9" type="primary">npdA</name>
    <name evidence="5" type="synonym">cobB</name>
    <name evidence="9" type="ORF">BN13_420092</name>
</gene>
<dbReference type="GO" id="GO:0016787">
    <property type="term" value="F:hydrolase activity"/>
    <property type="evidence" value="ECO:0007669"/>
    <property type="project" value="UniProtKB-KW"/>
</dbReference>
<evidence type="ECO:0000313" key="10">
    <source>
        <dbReference type="Proteomes" id="UP000035720"/>
    </source>
</evidence>
<comment type="catalytic activity">
    <reaction evidence="5">
        <text>N(6)-acetyl-L-lysyl-[protein] + NAD(+) + H2O = 2''-O-acetyl-ADP-D-ribose + nicotinamide + L-lysyl-[protein]</text>
        <dbReference type="Rhea" id="RHEA:43636"/>
        <dbReference type="Rhea" id="RHEA-COMP:9752"/>
        <dbReference type="Rhea" id="RHEA-COMP:10731"/>
        <dbReference type="ChEBI" id="CHEBI:15377"/>
        <dbReference type="ChEBI" id="CHEBI:17154"/>
        <dbReference type="ChEBI" id="CHEBI:29969"/>
        <dbReference type="ChEBI" id="CHEBI:57540"/>
        <dbReference type="ChEBI" id="CHEBI:61930"/>
        <dbReference type="ChEBI" id="CHEBI:83767"/>
        <dbReference type="EC" id="2.3.1.286"/>
    </reaction>
</comment>
<keyword evidence="1 5" id="KW-0808">Transferase</keyword>
<evidence type="ECO:0000256" key="5">
    <source>
        <dbReference type="HAMAP-Rule" id="MF_01967"/>
    </source>
</evidence>
<comment type="caution">
    <text evidence="9">The sequence shown here is derived from an EMBL/GenBank/DDBJ whole genome shotgun (WGS) entry which is preliminary data.</text>
</comment>
<evidence type="ECO:0000256" key="4">
    <source>
        <dbReference type="ARBA" id="ARBA00023027"/>
    </source>
</evidence>
<dbReference type="SUPFAM" id="SSF52467">
    <property type="entry name" value="DHS-like NAD/FAD-binding domain"/>
    <property type="match status" value="1"/>
</dbReference>
<dbReference type="PROSITE" id="PS50305">
    <property type="entry name" value="SIRTUIN"/>
    <property type="match status" value="1"/>
</dbReference>
<name>A0A077MF15_9MICO</name>
<dbReference type="PANTHER" id="PTHR11085:SF10">
    <property type="entry name" value="NAD-DEPENDENT PROTEIN DEACYLASE SIRTUIN-5, MITOCHONDRIAL-RELATED"/>
    <property type="match status" value="1"/>
</dbReference>
<feature type="domain" description="Deacetylase sirtuin-type" evidence="8">
    <location>
        <begin position="12"/>
        <end position="305"/>
    </location>
</feature>
<dbReference type="InterPro" id="IPR026590">
    <property type="entry name" value="Ssirtuin_cat_dom"/>
</dbReference>
<evidence type="ECO:0000259" key="8">
    <source>
        <dbReference type="PROSITE" id="PS50305"/>
    </source>
</evidence>
<dbReference type="InterPro" id="IPR003000">
    <property type="entry name" value="Sirtuin"/>
</dbReference>
<proteinExistence type="inferred from homology"/>
<feature type="binding site" evidence="5">
    <location>
        <position position="287"/>
    </location>
    <ligand>
        <name>NAD(+)</name>
        <dbReference type="ChEBI" id="CHEBI:57540"/>
    </ligand>
</feature>
<keyword evidence="2 5" id="KW-0479">Metal-binding</keyword>
<dbReference type="InterPro" id="IPR029035">
    <property type="entry name" value="DHS-like_NAD/FAD-binding_dom"/>
</dbReference>
<feature type="binding site" evidence="5">
    <location>
        <begin position="114"/>
        <end position="117"/>
    </location>
    <ligand>
        <name>NAD(+)</name>
        <dbReference type="ChEBI" id="CHEBI:57540"/>
    </ligand>
</feature>
<dbReference type="AlphaFoldDB" id="A0A077MF15"/>
<dbReference type="HAMAP" id="MF_01967">
    <property type="entry name" value="Sirtuin_ClassII"/>
    <property type="match status" value="1"/>
</dbReference>
<dbReference type="Pfam" id="PF02146">
    <property type="entry name" value="SIR2"/>
    <property type="match status" value="1"/>
</dbReference>
<keyword evidence="4 5" id="KW-0520">NAD</keyword>
<dbReference type="NCBIfam" id="NF003738">
    <property type="entry name" value="PRK05333.1"/>
    <property type="match status" value="1"/>
</dbReference>
<feature type="binding site" evidence="5 6">
    <location>
        <position position="205"/>
    </location>
    <ligand>
        <name>Zn(2+)</name>
        <dbReference type="ChEBI" id="CHEBI:29105"/>
    </ligand>
</feature>
<dbReference type="Gene3D" id="3.40.50.1220">
    <property type="entry name" value="TPP-binding domain"/>
    <property type="match status" value="1"/>
</dbReference>
<comment type="similarity">
    <text evidence="5">Belongs to the sirtuin family. Class II subfamily.</text>
</comment>
<comment type="function">
    <text evidence="5">NAD-dependent protein deacetylase which modulates the activities of several enzymes which are inactive in their acetylated form.</text>
</comment>
<keyword evidence="9" id="KW-0378">Hydrolase</keyword>
<keyword evidence="3 5" id="KW-0862">Zinc</keyword>
<dbReference type="InterPro" id="IPR050134">
    <property type="entry name" value="NAD-dep_sirtuin_deacylases"/>
</dbReference>
<dbReference type="GO" id="GO:0005737">
    <property type="term" value="C:cytoplasm"/>
    <property type="evidence" value="ECO:0007669"/>
    <property type="project" value="UniProtKB-SubCell"/>
</dbReference>
<dbReference type="PANTHER" id="PTHR11085">
    <property type="entry name" value="NAD-DEPENDENT PROTEIN DEACYLASE SIRTUIN-5, MITOCHONDRIAL-RELATED"/>
    <property type="match status" value="1"/>
</dbReference>
<evidence type="ECO:0000313" key="9">
    <source>
        <dbReference type="EMBL" id="CCI53638.1"/>
    </source>
</evidence>
<comment type="caution">
    <text evidence="5">Lacks conserved residue(s) required for the propagation of feature annotation.</text>
</comment>
<evidence type="ECO:0000256" key="2">
    <source>
        <dbReference type="ARBA" id="ARBA00022723"/>
    </source>
</evidence>
<dbReference type="InterPro" id="IPR026591">
    <property type="entry name" value="Sirtuin_cat_small_dom_sf"/>
</dbReference>
<dbReference type="RefSeq" id="WP_321162900.1">
    <property type="nucleotide sequence ID" value="NZ_HF571038.1"/>
</dbReference>
<evidence type="ECO:0000256" key="3">
    <source>
        <dbReference type="ARBA" id="ARBA00022833"/>
    </source>
</evidence>
<dbReference type="GO" id="GO:0008270">
    <property type="term" value="F:zinc ion binding"/>
    <property type="evidence" value="ECO:0007669"/>
    <property type="project" value="UniProtKB-UniRule"/>
</dbReference>